<evidence type="ECO:0000313" key="2">
    <source>
        <dbReference type="Proteomes" id="UP001607125"/>
    </source>
</evidence>
<protein>
    <submittedName>
        <fullName evidence="1">DUF1353 domain-containing protein</fullName>
    </submittedName>
</protein>
<accession>A0ABW7IQP2</accession>
<gene>
    <name evidence="1" type="ORF">ACGRH2_26365</name>
</gene>
<proteinExistence type="predicted"/>
<reference evidence="1 2" key="1">
    <citation type="submission" date="2024-10" db="EMBL/GenBank/DDBJ databases">
        <authorList>
            <person name="Yibar A."/>
            <person name="Saticioglu I.B."/>
            <person name="Duman M."/>
            <person name="Ajmi N."/>
            <person name="Gurler F."/>
            <person name="Ay H."/>
            <person name="Onuk E."/>
            <person name="Guler S."/>
            <person name="Romalde J.L."/>
        </authorList>
    </citation>
    <scope>NUCLEOTIDE SEQUENCE [LARGE SCALE GENOMIC DNA]</scope>
    <source>
        <strain evidence="1 2">1-TCBS-B</strain>
    </source>
</reference>
<dbReference type="RefSeq" id="WP_394630504.1">
    <property type="nucleotide sequence ID" value="NZ_JBIHSF010000012.1"/>
</dbReference>
<dbReference type="Proteomes" id="UP001607125">
    <property type="component" value="Unassembled WGS sequence"/>
</dbReference>
<evidence type="ECO:0000313" key="1">
    <source>
        <dbReference type="EMBL" id="MFH0263937.1"/>
    </source>
</evidence>
<dbReference type="InterPro" id="IPR010767">
    <property type="entry name" value="Phage_CGC-2007_Cje0229"/>
</dbReference>
<keyword evidence="2" id="KW-1185">Reference proteome</keyword>
<dbReference type="EMBL" id="JBIHSF010000012">
    <property type="protein sequence ID" value="MFH0263937.1"/>
    <property type="molecule type" value="Genomic_DNA"/>
</dbReference>
<comment type="caution">
    <text evidence="1">The sequence shown here is derived from an EMBL/GenBank/DDBJ whole genome shotgun (WGS) entry which is preliminary data.</text>
</comment>
<organism evidence="1 2">
    <name type="scientific">Vibrio barjaei</name>
    <dbReference type="NCBI Taxonomy" id="1676683"/>
    <lineage>
        <taxon>Bacteria</taxon>
        <taxon>Pseudomonadati</taxon>
        <taxon>Pseudomonadota</taxon>
        <taxon>Gammaproteobacteria</taxon>
        <taxon>Vibrionales</taxon>
        <taxon>Vibrionaceae</taxon>
        <taxon>Vibrio</taxon>
    </lineage>
</organism>
<dbReference type="Pfam" id="PF07087">
    <property type="entry name" value="DUF1353"/>
    <property type="match status" value="1"/>
</dbReference>
<sequence>MAFSGEPLTRWSGSRNMNLEEDFYFIDNQGIKWNAPKGSCLNGATIPRALWTAIGSPYSGTYRKSSIVHDVAVGELCNRDVSNEDRKKADRMFYEACRHEGCSRRFAAILYIGVRFGSWSAQLSSVFKSANLSSREIYRNNPENEYVSQKFWEIVDSAESYLETEDLDQLDMFVEAKLD</sequence>
<name>A0ABW7IQP2_9VIBR</name>